<feature type="domain" description="Sulfatase N-terminal" evidence="4">
    <location>
        <begin position="5"/>
        <end position="362"/>
    </location>
</feature>
<accession>A0ABD5YZ00</accession>
<dbReference type="SUPFAM" id="SSF53649">
    <property type="entry name" value="Alkaline phosphatase-like"/>
    <property type="match status" value="1"/>
</dbReference>
<dbReference type="GO" id="GO:0016787">
    <property type="term" value="F:hydrolase activity"/>
    <property type="evidence" value="ECO:0007669"/>
    <property type="project" value="UniProtKB-KW"/>
</dbReference>
<dbReference type="PANTHER" id="PTHR45953">
    <property type="entry name" value="IDURONATE 2-SULFATASE"/>
    <property type="match status" value="1"/>
</dbReference>
<dbReference type="RefSeq" id="WP_248910427.1">
    <property type="nucleotide sequence ID" value="NZ_CP109982.1"/>
</dbReference>
<sequence length="469" mass="53908">MSDRPNVLFLMDDEHRPDVFGYAGNNVVRTPNIDRLAETGVVFENAYTPSPRCVPARQCMMSGQFPRTCGCETFGEDLPPQSMTFARRLAQYGYDTVAAGKLHHTGEDKDQGWTQHISYYGGSNVNRLDEEAEERYSHIRRKWSDAKEIRRAGVGHSDVGWKSRLDEYRMQGACNYITDRFLNPYYDREEQDRPLVLKLSLSQPHYPYFTTQERFEYYLERVDPYVDEEAFDHDVLSHRRVPVRDDDQRRRDDRKGSVSPREVRRATAAYYGMIETVDEYFGRTLDELERVGEDLDEWIIVYTSDHGEMLGEHEIWEKGHYFEASAGVPLVIRWPDKLKPKTVTENVTLCDLFVTLCDLTGVPLPDDNTLDSRSLVPLLKGDADGWDNEAFSAYGDHCMIKQDDLKFIHYPDNPDVLFDLADDPGETTNCINETEYINAVTDFRDRLAGLGYGPDADPNYSDAGYAPNV</sequence>
<keyword evidence="2" id="KW-0378">Hydrolase</keyword>
<dbReference type="InterPro" id="IPR017850">
    <property type="entry name" value="Alkaline_phosphatase_core_sf"/>
</dbReference>
<evidence type="ECO:0000259" key="4">
    <source>
        <dbReference type="Pfam" id="PF00884"/>
    </source>
</evidence>
<reference evidence="5 6" key="1">
    <citation type="journal article" date="2019" name="Int. J. Syst. Evol. Microbiol.">
        <title>The Global Catalogue of Microorganisms (GCM) 10K type strain sequencing project: providing services to taxonomists for standard genome sequencing and annotation.</title>
        <authorList>
            <consortium name="The Broad Institute Genomics Platform"/>
            <consortium name="The Broad Institute Genome Sequencing Center for Infectious Disease"/>
            <person name="Wu L."/>
            <person name="Ma J."/>
        </authorList>
    </citation>
    <scope>NUCLEOTIDE SEQUENCE [LARGE SCALE GENOMIC DNA]</scope>
    <source>
        <strain evidence="5 6">RDMS1</strain>
    </source>
</reference>
<dbReference type="EMBL" id="JBHTAX010000006">
    <property type="protein sequence ID" value="MFC7192931.1"/>
    <property type="molecule type" value="Genomic_DNA"/>
</dbReference>
<evidence type="ECO:0000313" key="6">
    <source>
        <dbReference type="Proteomes" id="UP001596417"/>
    </source>
</evidence>
<comment type="caution">
    <text evidence="5">The sequence shown here is derived from an EMBL/GenBank/DDBJ whole genome shotgun (WGS) entry which is preliminary data.</text>
</comment>
<evidence type="ECO:0000256" key="3">
    <source>
        <dbReference type="SAM" id="MobiDB-lite"/>
    </source>
</evidence>
<dbReference type="AlphaFoldDB" id="A0ABD5YZ00"/>
<keyword evidence="6" id="KW-1185">Reference proteome</keyword>
<protein>
    <submittedName>
        <fullName evidence="5">Sulfatase-like hydrolase/transferase</fullName>
    </submittedName>
</protein>
<dbReference type="PANTHER" id="PTHR45953:SF1">
    <property type="entry name" value="IDURONATE 2-SULFATASE"/>
    <property type="match status" value="1"/>
</dbReference>
<evidence type="ECO:0000256" key="1">
    <source>
        <dbReference type="ARBA" id="ARBA00022723"/>
    </source>
</evidence>
<dbReference type="InterPro" id="IPR000917">
    <property type="entry name" value="Sulfatase_N"/>
</dbReference>
<name>A0ABD5YZ00_9EURY</name>
<dbReference type="GO" id="GO:0046872">
    <property type="term" value="F:metal ion binding"/>
    <property type="evidence" value="ECO:0007669"/>
    <property type="project" value="UniProtKB-KW"/>
</dbReference>
<keyword evidence="1" id="KW-0479">Metal-binding</keyword>
<dbReference type="Gene3D" id="3.40.720.10">
    <property type="entry name" value="Alkaline Phosphatase, subunit A"/>
    <property type="match status" value="1"/>
</dbReference>
<dbReference type="Proteomes" id="UP001596417">
    <property type="component" value="Unassembled WGS sequence"/>
</dbReference>
<dbReference type="GeneID" id="76202836"/>
<evidence type="ECO:0000313" key="5">
    <source>
        <dbReference type="EMBL" id="MFC7192931.1"/>
    </source>
</evidence>
<feature type="region of interest" description="Disordered" evidence="3">
    <location>
        <begin position="242"/>
        <end position="261"/>
    </location>
</feature>
<gene>
    <name evidence="5" type="ORF">ACFQL7_26130</name>
</gene>
<proteinExistence type="predicted"/>
<evidence type="ECO:0000256" key="2">
    <source>
        <dbReference type="ARBA" id="ARBA00022801"/>
    </source>
</evidence>
<dbReference type="Pfam" id="PF00884">
    <property type="entry name" value="Sulfatase"/>
    <property type="match status" value="1"/>
</dbReference>
<organism evidence="5 6">
    <name type="scientific">Halocatena marina</name>
    <dbReference type="NCBI Taxonomy" id="2934937"/>
    <lineage>
        <taxon>Archaea</taxon>
        <taxon>Methanobacteriati</taxon>
        <taxon>Methanobacteriota</taxon>
        <taxon>Stenosarchaea group</taxon>
        <taxon>Halobacteria</taxon>
        <taxon>Halobacteriales</taxon>
        <taxon>Natronomonadaceae</taxon>
        <taxon>Halocatena</taxon>
    </lineage>
</organism>